<gene>
    <name evidence="2" type="ORF">US99_C0001G0002</name>
</gene>
<keyword evidence="1" id="KW-1133">Transmembrane helix</keyword>
<accession>A0A0G0KK61</accession>
<name>A0A0G0KK61_9BACT</name>
<keyword evidence="1" id="KW-0812">Transmembrane</keyword>
<evidence type="ECO:0000256" key="1">
    <source>
        <dbReference type="SAM" id="Phobius"/>
    </source>
</evidence>
<organism evidence="2 3">
    <name type="scientific">Candidatus Daviesbacteria bacterium GW2011_GWF2_38_6</name>
    <dbReference type="NCBI Taxonomy" id="1618432"/>
    <lineage>
        <taxon>Bacteria</taxon>
        <taxon>Candidatus Daviesiibacteriota</taxon>
    </lineage>
</organism>
<reference evidence="2 3" key="1">
    <citation type="journal article" date="2015" name="Nature">
        <title>rRNA introns, odd ribosomes, and small enigmatic genomes across a large radiation of phyla.</title>
        <authorList>
            <person name="Brown C.T."/>
            <person name="Hug L.A."/>
            <person name="Thomas B.C."/>
            <person name="Sharon I."/>
            <person name="Castelle C.J."/>
            <person name="Singh A."/>
            <person name="Wilkins M.J."/>
            <person name="Williams K.H."/>
            <person name="Banfield J.F."/>
        </authorList>
    </citation>
    <scope>NUCLEOTIDE SEQUENCE [LARGE SCALE GENOMIC DNA]</scope>
</reference>
<protein>
    <submittedName>
        <fullName evidence="2">Uncharacterized protein</fullName>
    </submittedName>
</protein>
<feature type="transmembrane region" description="Helical" evidence="1">
    <location>
        <begin position="33"/>
        <end position="51"/>
    </location>
</feature>
<evidence type="ECO:0000313" key="2">
    <source>
        <dbReference type="EMBL" id="KKQ79147.1"/>
    </source>
</evidence>
<evidence type="ECO:0000313" key="3">
    <source>
        <dbReference type="Proteomes" id="UP000034324"/>
    </source>
</evidence>
<comment type="caution">
    <text evidence="2">The sequence shown here is derived from an EMBL/GenBank/DDBJ whole genome shotgun (WGS) entry which is preliminary data.</text>
</comment>
<feature type="transmembrane region" description="Helical" evidence="1">
    <location>
        <begin position="58"/>
        <end position="76"/>
    </location>
</feature>
<keyword evidence="1" id="KW-0472">Membrane</keyword>
<feature type="transmembrane region" description="Helical" evidence="1">
    <location>
        <begin position="82"/>
        <end position="102"/>
    </location>
</feature>
<dbReference type="EMBL" id="LBVC01000001">
    <property type="protein sequence ID" value="KKQ79147.1"/>
    <property type="molecule type" value="Genomic_DNA"/>
</dbReference>
<sequence length="105" mass="11682">MKNLTKIVMASFLALASFFIFNALEFDLLLLGFSKYIQSAIFAITVGILIVKPAYSFMIMIGSCMLFAFTALFYLFELIPLSNYSGSIGIGLLTISAFFYLATRE</sequence>
<dbReference type="Proteomes" id="UP000034324">
    <property type="component" value="Unassembled WGS sequence"/>
</dbReference>
<proteinExistence type="predicted"/>
<dbReference type="AlphaFoldDB" id="A0A0G0KK61"/>